<proteinExistence type="predicted"/>
<evidence type="ECO:0000256" key="3">
    <source>
        <dbReference type="ARBA" id="ARBA00022840"/>
    </source>
</evidence>
<reference evidence="7" key="1">
    <citation type="submission" date="2020-11" db="EMBL/GenBank/DDBJ databases">
        <authorList>
            <consortium name="DOE Joint Genome Institute"/>
            <person name="Ahrendt S."/>
            <person name="Riley R."/>
            <person name="Andreopoulos W."/>
            <person name="Labutti K."/>
            <person name="Pangilinan J."/>
            <person name="Ruiz-Duenas F.J."/>
            <person name="Barrasa J.M."/>
            <person name="Sanchez-Garcia M."/>
            <person name="Camarero S."/>
            <person name="Miyauchi S."/>
            <person name="Serrano A."/>
            <person name="Linde D."/>
            <person name="Babiker R."/>
            <person name="Drula E."/>
            <person name="Ayuso-Fernandez I."/>
            <person name="Pacheco R."/>
            <person name="Padilla G."/>
            <person name="Ferreira P."/>
            <person name="Barriuso J."/>
            <person name="Kellner H."/>
            <person name="Castanera R."/>
            <person name="Alfaro M."/>
            <person name="Ramirez L."/>
            <person name="Pisabarro A.G."/>
            <person name="Kuo A."/>
            <person name="Tritt A."/>
            <person name="Lipzen A."/>
            <person name="He G."/>
            <person name="Yan M."/>
            <person name="Ng V."/>
            <person name="Cullen D."/>
            <person name="Martin F."/>
            <person name="Rosso M.-N."/>
            <person name="Henrissat B."/>
            <person name="Hibbett D."/>
            <person name="Martinez A.T."/>
            <person name="Grigoriev I.V."/>
        </authorList>
    </citation>
    <scope>NUCLEOTIDE SEQUENCE</scope>
    <source>
        <strain evidence="7">AH 40177</strain>
    </source>
</reference>
<accession>A0A9P5PVL8</accession>
<evidence type="ECO:0000256" key="4">
    <source>
        <dbReference type="PROSITE-ProRule" id="PRU10141"/>
    </source>
</evidence>
<dbReference type="InterPro" id="IPR008271">
    <property type="entry name" value="Ser/Thr_kinase_AS"/>
</dbReference>
<dbReference type="GO" id="GO:0004674">
    <property type="term" value="F:protein serine/threonine kinase activity"/>
    <property type="evidence" value="ECO:0007669"/>
    <property type="project" value="UniProtKB-KW"/>
</dbReference>
<comment type="caution">
    <text evidence="7">The sequence shown here is derived from an EMBL/GenBank/DDBJ whole genome shotgun (WGS) entry which is preliminary data.</text>
</comment>
<evidence type="ECO:0000256" key="2">
    <source>
        <dbReference type="ARBA" id="ARBA00022741"/>
    </source>
</evidence>
<protein>
    <submittedName>
        <fullName evidence="7">Kinase-like domain-containing protein</fullName>
    </submittedName>
</protein>
<dbReference type="InterPro" id="IPR011009">
    <property type="entry name" value="Kinase-like_dom_sf"/>
</dbReference>
<name>A0A9P5PVL8_9AGAR</name>
<dbReference type="InterPro" id="IPR000719">
    <property type="entry name" value="Prot_kinase_dom"/>
</dbReference>
<feature type="region of interest" description="Disordered" evidence="5">
    <location>
        <begin position="1"/>
        <end position="49"/>
    </location>
</feature>
<gene>
    <name evidence="7" type="ORF">BDP27DRAFT_1362897</name>
</gene>
<dbReference type="Pfam" id="PF07714">
    <property type="entry name" value="PK_Tyr_Ser-Thr"/>
    <property type="match status" value="1"/>
</dbReference>
<dbReference type="GO" id="GO:0005524">
    <property type="term" value="F:ATP binding"/>
    <property type="evidence" value="ECO:0007669"/>
    <property type="project" value="UniProtKB-UniRule"/>
</dbReference>
<dbReference type="SUPFAM" id="SSF56112">
    <property type="entry name" value="Protein kinase-like (PK-like)"/>
    <property type="match status" value="1"/>
</dbReference>
<evidence type="ECO:0000256" key="5">
    <source>
        <dbReference type="SAM" id="MobiDB-lite"/>
    </source>
</evidence>
<dbReference type="PANTHER" id="PTHR44329">
    <property type="entry name" value="SERINE/THREONINE-PROTEIN KINASE TNNI3K-RELATED"/>
    <property type="match status" value="1"/>
</dbReference>
<dbReference type="InterPro" id="IPR059179">
    <property type="entry name" value="MLKL-like_MCAfunc"/>
</dbReference>
<dbReference type="EMBL" id="JADNRY010000045">
    <property type="protein sequence ID" value="KAF9069967.1"/>
    <property type="molecule type" value="Genomic_DNA"/>
</dbReference>
<dbReference type="AlphaFoldDB" id="A0A9P5PVL8"/>
<keyword evidence="1" id="KW-0723">Serine/threonine-protein kinase</keyword>
<dbReference type="PRINTS" id="PR00109">
    <property type="entry name" value="TYRKINASE"/>
</dbReference>
<keyword evidence="7" id="KW-0418">Kinase</keyword>
<keyword evidence="3 4" id="KW-0067">ATP-binding</keyword>
<keyword evidence="2 4" id="KW-0547">Nucleotide-binding</keyword>
<dbReference type="InterPro" id="IPR001245">
    <property type="entry name" value="Ser-Thr/Tyr_kinase_cat_dom"/>
</dbReference>
<dbReference type="PROSITE" id="PS00108">
    <property type="entry name" value="PROTEIN_KINASE_ST"/>
    <property type="match status" value="1"/>
</dbReference>
<sequence length="661" mass="73732">MPTASRSSSREASADSRTSTDTNHSWRKFFSPRGWGSSPSREHVPVPREQSDAYLETGMRVQYALESVKDVIRLGLQVVAGTGELIPIPGLPIVASLLTGIWDAIDAVGSNRFACLRLTGRCADFLLAITEEVHERGGQVTVELRKPLEKLERFIRAFQLILGLMQEIRDQPFWKRLLGRDKIRADIETCHKSLNDCMILFSISILTRILGNVSGPSNQPVGTTPSVLMSNDSQTHEAELTPVDDDSGLNQLLQFSSPAPFADDSALTDADRLQERLRHFQERQNELDKAADMNDLRQLLSAALNANNDADMQKALQVASKDMLKAIRTLLAVLEGRDPLWRAPSSSAMRPMKQLPHTRAFTWPLDGEHIKSDISRLVKRPENETTLPSGTVEKGDVSFQELIGSGFFSNVYKGTWIGHRAVAIKVLDRSTKRETFLSEIAVWKSFNHPNILRLYGTSNPCKDDTWFFVSPYMRNGSLPGYLKRLEWDGSMIMSLSMVSEVYGDSSTRDLLRFMLEISQAMEYLHSMNVIHGDLKGANVLLDNELRCVLADFGHSKHQTKISYTDPKHAHGFRWQSPELMSGRALISKENDVYAFAITCVEIVTMGSLPWPMTPDDVVKTIVLASSVRLATWSRATWTSTVSIKNGGSPRGSLASSGLLER</sequence>
<dbReference type="PANTHER" id="PTHR44329:SF214">
    <property type="entry name" value="PROTEIN KINASE DOMAIN-CONTAINING PROTEIN"/>
    <property type="match status" value="1"/>
</dbReference>
<dbReference type="SMART" id="SM00220">
    <property type="entry name" value="S_TKc"/>
    <property type="match status" value="1"/>
</dbReference>
<dbReference type="PROSITE" id="PS50011">
    <property type="entry name" value="PROTEIN_KINASE_DOM"/>
    <property type="match status" value="1"/>
</dbReference>
<evidence type="ECO:0000256" key="1">
    <source>
        <dbReference type="ARBA" id="ARBA00022527"/>
    </source>
</evidence>
<dbReference type="InterPro" id="IPR017441">
    <property type="entry name" value="Protein_kinase_ATP_BS"/>
</dbReference>
<evidence type="ECO:0000259" key="6">
    <source>
        <dbReference type="PROSITE" id="PS50011"/>
    </source>
</evidence>
<dbReference type="Proteomes" id="UP000772434">
    <property type="component" value="Unassembled WGS sequence"/>
</dbReference>
<keyword evidence="8" id="KW-1185">Reference proteome</keyword>
<dbReference type="Gene3D" id="1.10.510.10">
    <property type="entry name" value="Transferase(Phosphotransferase) domain 1"/>
    <property type="match status" value="1"/>
</dbReference>
<feature type="compositionally biased region" description="Basic and acidic residues" evidence="5">
    <location>
        <begin position="40"/>
        <end position="49"/>
    </location>
</feature>
<dbReference type="InterPro" id="IPR051681">
    <property type="entry name" value="Ser/Thr_Kinases-Pseudokinases"/>
</dbReference>
<dbReference type="Gene3D" id="1.20.930.20">
    <property type="entry name" value="Adaptor protein Cbl, N-terminal domain"/>
    <property type="match status" value="1"/>
</dbReference>
<dbReference type="PROSITE" id="PS00107">
    <property type="entry name" value="PROTEIN_KINASE_ATP"/>
    <property type="match status" value="1"/>
</dbReference>
<dbReference type="OrthoDB" id="1668230at2759"/>
<evidence type="ECO:0000313" key="8">
    <source>
        <dbReference type="Proteomes" id="UP000772434"/>
    </source>
</evidence>
<feature type="binding site" evidence="4">
    <location>
        <position position="425"/>
    </location>
    <ligand>
        <name>ATP</name>
        <dbReference type="ChEBI" id="CHEBI:30616"/>
    </ligand>
</feature>
<feature type="domain" description="Protein kinase" evidence="6">
    <location>
        <begin position="397"/>
        <end position="661"/>
    </location>
</feature>
<dbReference type="CDD" id="cd21037">
    <property type="entry name" value="MLKL_NTD"/>
    <property type="match status" value="1"/>
</dbReference>
<dbReference type="InterPro" id="IPR036537">
    <property type="entry name" value="Adaptor_Cbl_N_dom_sf"/>
</dbReference>
<organism evidence="7 8">
    <name type="scientific">Rhodocollybia butyracea</name>
    <dbReference type="NCBI Taxonomy" id="206335"/>
    <lineage>
        <taxon>Eukaryota</taxon>
        <taxon>Fungi</taxon>
        <taxon>Dikarya</taxon>
        <taxon>Basidiomycota</taxon>
        <taxon>Agaricomycotina</taxon>
        <taxon>Agaricomycetes</taxon>
        <taxon>Agaricomycetidae</taxon>
        <taxon>Agaricales</taxon>
        <taxon>Marasmiineae</taxon>
        <taxon>Omphalotaceae</taxon>
        <taxon>Rhodocollybia</taxon>
    </lineage>
</organism>
<keyword evidence="7" id="KW-0808">Transferase</keyword>
<evidence type="ECO:0000313" key="7">
    <source>
        <dbReference type="EMBL" id="KAF9069967.1"/>
    </source>
</evidence>
<dbReference type="GO" id="GO:0007166">
    <property type="term" value="P:cell surface receptor signaling pathway"/>
    <property type="evidence" value="ECO:0007669"/>
    <property type="project" value="InterPro"/>
</dbReference>